<name>A0ABN1V6S6_9PSEU</name>
<evidence type="ECO:0000313" key="2">
    <source>
        <dbReference type="EMBL" id="GAA1197445.1"/>
    </source>
</evidence>
<dbReference type="Gene3D" id="1.20.120.1630">
    <property type="match status" value="1"/>
</dbReference>
<keyword evidence="1" id="KW-1133">Transmembrane helix</keyword>
<protein>
    <submittedName>
        <fullName evidence="2">DUF1295 domain-containing protein</fullName>
    </submittedName>
</protein>
<organism evidence="2 3">
    <name type="scientific">Prauserella alba</name>
    <dbReference type="NCBI Taxonomy" id="176898"/>
    <lineage>
        <taxon>Bacteria</taxon>
        <taxon>Bacillati</taxon>
        <taxon>Actinomycetota</taxon>
        <taxon>Actinomycetes</taxon>
        <taxon>Pseudonocardiales</taxon>
        <taxon>Pseudonocardiaceae</taxon>
        <taxon>Prauserella</taxon>
    </lineage>
</organism>
<dbReference type="PANTHER" id="PTHR32251">
    <property type="entry name" value="3-OXO-5-ALPHA-STEROID 4-DEHYDROGENASE"/>
    <property type="match status" value="1"/>
</dbReference>
<feature type="transmembrane region" description="Helical" evidence="1">
    <location>
        <begin position="58"/>
        <end position="76"/>
    </location>
</feature>
<gene>
    <name evidence="2" type="ORF">GCM10009675_10920</name>
</gene>
<accession>A0ABN1V6S6</accession>
<keyword evidence="1" id="KW-0472">Membrane</keyword>
<dbReference type="PANTHER" id="PTHR32251:SF17">
    <property type="entry name" value="STEROID 5-ALPHA REDUCTASE C-TERMINAL DOMAIN-CONTAINING PROTEIN"/>
    <property type="match status" value="1"/>
</dbReference>
<dbReference type="InterPro" id="IPR010721">
    <property type="entry name" value="UstE-like"/>
</dbReference>
<dbReference type="PROSITE" id="PS50244">
    <property type="entry name" value="S5A_REDUCTASE"/>
    <property type="match status" value="1"/>
</dbReference>
<feature type="transmembrane region" description="Helical" evidence="1">
    <location>
        <begin position="111"/>
        <end position="129"/>
    </location>
</feature>
<dbReference type="EMBL" id="BAAALM010000005">
    <property type="protein sequence ID" value="GAA1197445.1"/>
    <property type="molecule type" value="Genomic_DNA"/>
</dbReference>
<reference evidence="2 3" key="1">
    <citation type="journal article" date="2019" name="Int. J. Syst. Evol. Microbiol.">
        <title>The Global Catalogue of Microorganisms (GCM) 10K type strain sequencing project: providing services to taxonomists for standard genome sequencing and annotation.</title>
        <authorList>
            <consortium name="The Broad Institute Genomics Platform"/>
            <consortium name="The Broad Institute Genome Sequencing Center for Infectious Disease"/>
            <person name="Wu L."/>
            <person name="Ma J."/>
        </authorList>
    </citation>
    <scope>NUCLEOTIDE SEQUENCE [LARGE SCALE GENOMIC DNA]</scope>
    <source>
        <strain evidence="2 3">JCM 13022</strain>
    </source>
</reference>
<proteinExistence type="predicted"/>
<feature type="transmembrane region" description="Helical" evidence="1">
    <location>
        <begin position="6"/>
        <end position="24"/>
    </location>
</feature>
<evidence type="ECO:0000313" key="3">
    <source>
        <dbReference type="Proteomes" id="UP001500467"/>
    </source>
</evidence>
<dbReference type="Proteomes" id="UP001500467">
    <property type="component" value="Unassembled WGS sequence"/>
</dbReference>
<keyword evidence="1" id="KW-0812">Transmembrane</keyword>
<comment type="caution">
    <text evidence="2">The sequence shown here is derived from an EMBL/GenBank/DDBJ whole genome shotgun (WGS) entry which is preliminary data.</text>
</comment>
<evidence type="ECO:0000256" key="1">
    <source>
        <dbReference type="SAM" id="Phobius"/>
    </source>
</evidence>
<keyword evidence="3" id="KW-1185">Reference proteome</keyword>
<feature type="transmembrane region" description="Helical" evidence="1">
    <location>
        <begin position="36"/>
        <end position="52"/>
    </location>
</feature>
<feature type="transmembrane region" description="Helical" evidence="1">
    <location>
        <begin position="135"/>
        <end position="155"/>
    </location>
</feature>
<dbReference type="RefSeq" id="WP_253856161.1">
    <property type="nucleotide sequence ID" value="NZ_BAAALM010000005.1"/>
</dbReference>
<sequence length="259" mass="28133">MSLPAAAALALGVALLVVVITFGVARLRGRYDTIDTAWGAGFATIAAVGFAAEPNGSGGALLATALVIVWGIRLSVHLHLRNARQGEDHRYRAMSARATSRPAVRMFVRTYLAQAGVMWFVSLPVVLAQQRPSEMGVLGVAGVLVWCVGFTFEAIGDEQLRRFAADPANAGRVLDRGLWRYTRHPNYFGDACVWWGLYLIAAQQLSGAATVLSPILMTWLLARGTGKPLTERRLRETRPGYADYVARTSGFLPMPPKNH</sequence>
<dbReference type="Pfam" id="PF06966">
    <property type="entry name" value="DUF1295"/>
    <property type="match status" value="1"/>
</dbReference>